<dbReference type="InterPro" id="IPR005467">
    <property type="entry name" value="His_kinase_dom"/>
</dbReference>
<keyword evidence="6 10" id="KW-0812">Transmembrane</keyword>
<feature type="domain" description="Histidine kinase" evidence="11">
    <location>
        <begin position="277"/>
        <end position="494"/>
    </location>
</feature>
<keyword evidence="5" id="KW-0808">Transferase</keyword>
<dbReference type="InterPro" id="IPR036097">
    <property type="entry name" value="HisK_dim/P_sf"/>
</dbReference>
<evidence type="ECO:0000256" key="5">
    <source>
        <dbReference type="ARBA" id="ARBA00022679"/>
    </source>
</evidence>
<dbReference type="InterPro" id="IPR004358">
    <property type="entry name" value="Sig_transdc_His_kin-like_C"/>
</dbReference>
<comment type="catalytic activity">
    <reaction evidence="1">
        <text>ATP + protein L-histidine = ADP + protein N-phospho-L-histidine.</text>
        <dbReference type="EC" id="2.7.13.3"/>
    </reaction>
</comment>
<dbReference type="PROSITE" id="PS50109">
    <property type="entry name" value="HIS_KIN"/>
    <property type="match status" value="1"/>
</dbReference>
<dbReference type="EC" id="2.7.13.3" evidence="3"/>
<keyword evidence="13" id="KW-1185">Reference proteome</keyword>
<dbReference type="InterPro" id="IPR050428">
    <property type="entry name" value="TCS_sensor_his_kinase"/>
</dbReference>
<dbReference type="PANTHER" id="PTHR45436:SF5">
    <property type="entry name" value="SENSOR HISTIDINE KINASE TRCS"/>
    <property type="match status" value="1"/>
</dbReference>
<dbReference type="GO" id="GO:0000155">
    <property type="term" value="F:phosphorelay sensor kinase activity"/>
    <property type="evidence" value="ECO:0007669"/>
    <property type="project" value="InterPro"/>
</dbReference>
<comment type="caution">
    <text evidence="12">The sequence shown here is derived from an EMBL/GenBank/DDBJ whole genome shotgun (WGS) entry which is preliminary data.</text>
</comment>
<evidence type="ECO:0000313" key="13">
    <source>
        <dbReference type="Proteomes" id="UP000233293"/>
    </source>
</evidence>
<dbReference type="SUPFAM" id="SSF55874">
    <property type="entry name" value="ATPase domain of HSP90 chaperone/DNA topoisomerase II/histidine kinase"/>
    <property type="match status" value="1"/>
</dbReference>
<keyword evidence="7 12" id="KW-0418">Kinase</keyword>
<keyword evidence="4" id="KW-0597">Phosphoprotein</keyword>
<evidence type="ECO:0000256" key="10">
    <source>
        <dbReference type="SAM" id="Phobius"/>
    </source>
</evidence>
<dbReference type="InterPro" id="IPR003661">
    <property type="entry name" value="HisK_dim/P_dom"/>
</dbReference>
<evidence type="ECO:0000256" key="8">
    <source>
        <dbReference type="ARBA" id="ARBA00022989"/>
    </source>
</evidence>
<evidence type="ECO:0000256" key="2">
    <source>
        <dbReference type="ARBA" id="ARBA00004370"/>
    </source>
</evidence>
<dbReference type="InterPro" id="IPR036890">
    <property type="entry name" value="HATPase_C_sf"/>
</dbReference>
<dbReference type="Gene3D" id="1.10.287.130">
    <property type="match status" value="1"/>
</dbReference>
<dbReference type="EMBL" id="PIUM01000004">
    <property type="protein sequence ID" value="PKU25580.1"/>
    <property type="molecule type" value="Genomic_DNA"/>
</dbReference>
<evidence type="ECO:0000256" key="1">
    <source>
        <dbReference type="ARBA" id="ARBA00000085"/>
    </source>
</evidence>
<dbReference type="InterPro" id="IPR003594">
    <property type="entry name" value="HATPase_dom"/>
</dbReference>
<sequence>MIRILRLISRSLAGKFLALATMFLVVPAILYVKFADTDAERQAFLLHSLQVEGRLAAEVLEPVLNRAGGRALLDAAKTVQDLAIDQVHVKLLLRPAGRGDAFFLVAASPAIETADLDRERQRLDQTGVLSRLDASCAGTGPLAVQYAGTSGKDELLTSMSPLHTSAGCWVILTSYGLDDLAGSSLSRPFSEAPEVRLAMLLYALIAVLTAMAVVGTLIDLRSFAKLAKRIRQGGQADNETFAQVAAIPELIPVAGEFDRMVATLDASARAMREAAEDNAHAFKGPIAAMTQSIEPLRQTAGDDPRARQALEVLEHALDRLTSLVQGARRLDEAAAALINARLQSVDMARLSDDMAKAFQRIHAAEGVTIQAKGAKSAYVVATEESLETVLENLLDNAIGFSPPGGTVTLTVDALPSKVRLTVEDEGPGVPPDQLDSIFRRNFSYRPNDRRPKSQAHFGIGLAVVRRTVEVLGGRVHAENIAGAGLRIEIVLPAA</sequence>
<gene>
    <name evidence="12" type="ORF">CWS72_05830</name>
</gene>
<feature type="transmembrane region" description="Helical" evidence="10">
    <location>
        <begin position="12"/>
        <end position="32"/>
    </location>
</feature>
<evidence type="ECO:0000256" key="9">
    <source>
        <dbReference type="ARBA" id="ARBA00023136"/>
    </source>
</evidence>
<dbReference type="CDD" id="cd00082">
    <property type="entry name" value="HisKA"/>
    <property type="match status" value="1"/>
</dbReference>
<keyword evidence="8 10" id="KW-1133">Transmembrane helix</keyword>
<feature type="transmembrane region" description="Helical" evidence="10">
    <location>
        <begin position="197"/>
        <end position="220"/>
    </location>
</feature>
<reference evidence="13" key="1">
    <citation type="submission" date="2017-12" db="EMBL/GenBank/DDBJ databases">
        <title>Draft genome sequence of Telmatospirillum siberiense 26-4b1T, an acidotolerant peatland alphaproteobacterium potentially involved in sulfur cycling.</title>
        <authorList>
            <person name="Hausmann B."/>
            <person name="Pjevac P."/>
            <person name="Schreck K."/>
            <person name="Herbold C.W."/>
            <person name="Daims H."/>
            <person name="Wagner M."/>
            <person name="Pester M."/>
            <person name="Loy A."/>
        </authorList>
    </citation>
    <scope>NUCLEOTIDE SEQUENCE [LARGE SCALE GENOMIC DNA]</scope>
    <source>
        <strain evidence="13">26-4b1</strain>
    </source>
</reference>
<evidence type="ECO:0000259" key="11">
    <source>
        <dbReference type="PROSITE" id="PS50109"/>
    </source>
</evidence>
<protein>
    <recommendedName>
        <fullName evidence="3">histidine kinase</fullName>
        <ecNumber evidence="3">2.7.13.3</ecNumber>
    </recommendedName>
</protein>
<dbReference type="Gene3D" id="3.30.565.10">
    <property type="entry name" value="Histidine kinase-like ATPase, C-terminal domain"/>
    <property type="match status" value="1"/>
</dbReference>
<evidence type="ECO:0000256" key="3">
    <source>
        <dbReference type="ARBA" id="ARBA00012438"/>
    </source>
</evidence>
<dbReference type="AlphaFoldDB" id="A0A2N3PYV4"/>
<evidence type="ECO:0000256" key="6">
    <source>
        <dbReference type="ARBA" id="ARBA00022692"/>
    </source>
</evidence>
<evidence type="ECO:0000256" key="7">
    <source>
        <dbReference type="ARBA" id="ARBA00022777"/>
    </source>
</evidence>
<proteinExistence type="predicted"/>
<dbReference type="GO" id="GO:0016020">
    <property type="term" value="C:membrane"/>
    <property type="evidence" value="ECO:0007669"/>
    <property type="project" value="UniProtKB-SubCell"/>
</dbReference>
<organism evidence="12 13">
    <name type="scientific">Telmatospirillum siberiense</name>
    <dbReference type="NCBI Taxonomy" id="382514"/>
    <lineage>
        <taxon>Bacteria</taxon>
        <taxon>Pseudomonadati</taxon>
        <taxon>Pseudomonadota</taxon>
        <taxon>Alphaproteobacteria</taxon>
        <taxon>Rhodospirillales</taxon>
        <taxon>Rhodospirillaceae</taxon>
        <taxon>Telmatospirillum</taxon>
    </lineage>
</organism>
<dbReference type="RefSeq" id="WP_101249635.1">
    <property type="nucleotide sequence ID" value="NZ_PIUM01000004.1"/>
</dbReference>
<accession>A0A2N3PYV4</accession>
<dbReference type="PRINTS" id="PR00344">
    <property type="entry name" value="BCTRLSENSOR"/>
</dbReference>
<comment type="subcellular location">
    <subcellularLocation>
        <location evidence="2">Membrane</location>
    </subcellularLocation>
</comment>
<dbReference type="PANTHER" id="PTHR45436">
    <property type="entry name" value="SENSOR HISTIDINE KINASE YKOH"/>
    <property type="match status" value="1"/>
</dbReference>
<keyword evidence="9 10" id="KW-0472">Membrane</keyword>
<dbReference type="Proteomes" id="UP000233293">
    <property type="component" value="Unassembled WGS sequence"/>
</dbReference>
<dbReference type="SMART" id="SM00387">
    <property type="entry name" value="HATPase_c"/>
    <property type="match status" value="1"/>
</dbReference>
<name>A0A2N3PYV4_9PROT</name>
<dbReference type="CDD" id="cd00075">
    <property type="entry name" value="HATPase"/>
    <property type="match status" value="1"/>
</dbReference>
<dbReference type="OrthoDB" id="9805942at2"/>
<dbReference type="SUPFAM" id="SSF47384">
    <property type="entry name" value="Homodimeric domain of signal transducing histidine kinase"/>
    <property type="match status" value="1"/>
</dbReference>
<evidence type="ECO:0000256" key="4">
    <source>
        <dbReference type="ARBA" id="ARBA00022553"/>
    </source>
</evidence>
<dbReference type="Pfam" id="PF02518">
    <property type="entry name" value="HATPase_c"/>
    <property type="match status" value="1"/>
</dbReference>
<evidence type="ECO:0000313" key="12">
    <source>
        <dbReference type="EMBL" id="PKU25580.1"/>
    </source>
</evidence>